<name>A0A4P6FEB9_9MICO</name>
<reference evidence="2 3" key="1">
    <citation type="submission" date="2019-01" db="EMBL/GenBank/DDBJ databases">
        <title>Genome sequencing of strain FW100M-8.</title>
        <authorList>
            <person name="Heo J."/>
            <person name="Kim S.-J."/>
            <person name="Kim J.-S."/>
            <person name="Hong S.-B."/>
            <person name="Kwon S.-W."/>
        </authorList>
    </citation>
    <scope>NUCLEOTIDE SEQUENCE [LARGE SCALE GENOMIC DNA]</scope>
    <source>
        <strain evidence="2 3">FW100M-8</strain>
    </source>
</reference>
<dbReference type="Gene3D" id="3.40.50.11090">
    <property type="match status" value="1"/>
</dbReference>
<dbReference type="Proteomes" id="UP000291259">
    <property type="component" value="Chromosome"/>
</dbReference>
<protein>
    <submittedName>
        <fullName evidence="2">Glycosyltransferase family 1 protein</fullName>
    </submittedName>
</protein>
<dbReference type="AlphaFoldDB" id="A0A4P6FEB9"/>
<evidence type="ECO:0000313" key="3">
    <source>
        <dbReference type="Proteomes" id="UP000291259"/>
    </source>
</evidence>
<dbReference type="KEGG" id="agf:ET445_15860"/>
<accession>A0A4P6FEB9</accession>
<proteinExistence type="predicted"/>
<sequence length="411" mass="45902">MNVLRKLRSAFRVLRLEGFDGLRYRLKHKLREELVTERPPLPVKTSDALAVDWTREPSWRTRPRAGHDGPWTIAWVMSPPSENSGGHQNLFRFIDYAEKAGHRCKIYFYTSAPVVVNTVHMRAMLDASSGYPNVRAEMAMYDAEAGISDDVDAVFATSWETAYPVFLDASDAKRFYFVQDFEPAFYPVGTESLLAENTYRFGFHGITAGGWLAQKLHDEYGMPTDRFDFAVDHSLYSLTNRSRRNEVFFYARPTTARRGFELGIMALEQFAKARPDITINLAGWDVSGYDIPFAHNNLAGVEVGKLSDLYNRCAVALVVSATNMSLLPLELLAAGTTPVVNDAPNNRLVSDNPFIEYVPASPGALADRLVEVVDRADGPARSEAMAASVADLSWDDSGEQFVTAFERAMRA</sequence>
<evidence type="ECO:0000259" key="1">
    <source>
        <dbReference type="Pfam" id="PF22772"/>
    </source>
</evidence>
<dbReference type="Gene3D" id="3.40.50.2000">
    <property type="entry name" value="Glycogen Phosphorylase B"/>
    <property type="match status" value="1"/>
</dbReference>
<keyword evidence="2" id="KW-0808">Transferase</keyword>
<dbReference type="InterPro" id="IPR055050">
    <property type="entry name" value="WsaF_C"/>
</dbReference>
<keyword evidence="3" id="KW-1185">Reference proteome</keyword>
<dbReference type="EMBL" id="CP035491">
    <property type="protein sequence ID" value="QAY74590.1"/>
    <property type="molecule type" value="Genomic_DNA"/>
</dbReference>
<evidence type="ECO:0000313" key="2">
    <source>
        <dbReference type="EMBL" id="QAY74590.1"/>
    </source>
</evidence>
<dbReference type="SUPFAM" id="SSF53756">
    <property type="entry name" value="UDP-Glycosyltransferase/glycogen phosphorylase"/>
    <property type="match status" value="1"/>
</dbReference>
<dbReference type="Pfam" id="PF22772">
    <property type="entry name" value="WsaF_C"/>
    <property type="match status" value="1"/>
</dbReference>
<dbReference type="GO" id="GO:0030247">
    <property type="term" value="F:polysaccharide binding"/>
    <property type="evidence" value="ECO:0007669"/>
    <property type="project" value="InterPro"/>
</dbReference>
<gene>
    <name evidence="2" type="ORF">ET445_15860</name>
</gene>
<dbReference type="RefSeq" id="WP_129192134.1">
    <property type="nucleotide sequence ID" value="NZ_CP035491.1"/>
</dbReference>
<dbReference type="GO" id="GO:0016740">
    <property type="term" value="F:transferase activity"/>
    <property type="evidence" value="ECO:0007669"/>
    <property type="project" value="UniProtKB-KW"/>
</dbReference>
<feature type="domain" description="WsaF C-terminal" evidence="1">
    <location>
        <begin position="246"/>
        <end position="369"/>
    </location>
</feature>
<organism evidence="2 3">
    <name type="scientific">Agromyces protaetiae</name>
    <dbReference type="NCBI Taxonomy" id="2509455"/>
    <lineage>
        <taxon>Bacteria</taxon>
        <taxon>Bacillati</taxon>
        <taxon>Actinomycetota</taxon>
        <taxon>Actinomycetes</taxon>
        <taxon>Micrococcales</taxon>
        <taxon>Microbacteriaceae</taxon>
        <taxon>Agromyces</taxon>
    </lineage>
</organism>
<dbReference type="OrthoDB" id="7615426at2"/>